<dbReference type="Proteomes" id="UP000198797">
    <property type="component" value="Unassembled WGS sequence"/>
</dbReference>
<reference evidence="3" key="1">
    <citation type="submission" date="2016-06" db="EMBL/GenBank/DDBJ databases">
        <authorList>
            <person name="Varghese N."/>
            <person name="Submissions Spin"/>
        </authorList>
    </citation>
    <scope>NUCLEOTIDE SEQUENCE [LARGE SCALE GENOMIC DNA]</scope>
    <source>
        <strain evidence="3">DSM 44100</strain>
    </source>
</reference>
<keyword evidence="1" id="KW-0812">Transmembrane</keyword>
<gene>
    <name evidence="2" type="ORF">GA0070216_13310</name>
</gene>
<evidence type="ECO:0000313" key="3">
    <source>
        <dbReference type="Proteomes" id="UP000198797"/>
    </source>
</evidence>
<accession>A0A1C5AVZ1</accession>
<keyword evidence="1" id="KW-0472">Membrane</keyword>
<name>A0A1C5AVZ1_9ACTN</name>
<evidence type="ECO:0000256" key="1">
    <source>
        <dbReference type="SAM" id="Phobius"/>
    </source>
</evidence>
<protein>
    <submittedName>
        <fullName evidence="2">Uncharacterized protein</fullName>
    </submittedName>
</protein>
<dbReference type="AlphaFoldDB" id="A0A1C5AVZ1"/>
<organism evidence="2 3">
    <name type="scientific">Micromonospora matsumotoense</name>
    <dbReference type="NCBI Taxonomy" id="121616"/>
    <lineage>
        <taxon>Bacteria</taxon>
        <taxon>Bacillati</taxon>
        <taxon>Actinomycetota</taxon>
        <taxon>Actinomycetes</taxon>
        <taxon>Micromonosporales</taxon>
        <taxon>Micromonosporaceae</taxon>
        <taxon>Micromonospora</taxon>
    </lineage>
</organism>
<keyword evidence="1" id="KW-1133">Transmembrane helix</keyword>
<proteinExistence type="predicted"/>
<dbReference type="EMBL" id="FMCU01000033">
    <property type="protein sequence ID" value="SCF49211.1"/>
    <property type="molecule type" value="Genomic_DNA"/>
</dbReference>
<feature type="transmembrane region" description="Helical" evidence="1">
    <location>
        <begin position="12"/>
        <end position="35"/>
    </location>
</feature>
<evidence type="ECO:0000313" key="2">
    <source>
        <dbReference type="EMBL" id="SCF49211.1"/>
    </source>
</evidence>
<keyword evidence="3" id="KW-1185">Reference proteome</keyword>
<sequence length="36" mass="3931">MDAAEQRAQRVTWSVGAVIGIVLLLLLCLLCSRALF</sequence>